<name>A0A9Q3B930_9BASI</name>
<evidence type="ECO:0000313" key="1">
    <source>
        <dbReference type="EMBL" id="MBW0460755.1"/>
    </source>
</evidence>
<evidence type="ECO:0000313" key="2">
    <source>
        <dbReference type="Proteomes" id="UP000765509"/>
    </source>
</evidence>
<sequence>MSEFMIHRNVLRQCGGDLENPSKSRKTEKSSAEDIINILQELTTRTRIISSMVNLKTRFNTPWKDSVDKNPNKNPNNIKYKFADVIIKLHISQRTTHLANECPKKVKMNEIDIEKEFDVVKDDVTEENSDYKSSIFFEY</sequence>
<comment type="caution">
    <text evidence="1">The sequence shown here is derived from an EMBL/GenBank/DDBJ whole genome shotgun (WGS) entry which is preliminary data.</text>
</comment>
<accession>A0A9Q3B930</accession>
<protein>
    <submittedName>
        <fullName evidence="1">Uncharacterized protein</fullName>
    </submittedName>
</protein>
<dbReference type="EMBL" id="AVOT02000054">
    <property type="protein sequence ID" value="MBW0460755.1"/>
    <property type="molecule type" value="Genomic_DNA"/>
</dbReference>
<dbReference type="Proteomes" id="UP000765509">
    <property type="component" value="Unassembled WGS sequence"/>
</dbReference>
<proteinExistence type="predicted"/>
<keyword evidence="2" id="KW-1185">Reference proteome</keyword>
<gene>
    <name evidence="1" type="ORF">O181_000470</name>
</gene>
<reference evidence="1" key="1">
    <citation type="submission" date="2021-03" db="EMBL/GenBank/DDBJ databases">
        <title>Draft genome sequence of rust myrtle Austropuccinia psidii MF-1, a brazilian biotype.</title>
        <authorList>
            <person name="Quecine M.C."/>
            <person name="Pachon D.M.R."/>
            <person name="Bonatelli M.L."/>
            <person name="Correr F.H."/>
            <person name="Franceschini L.M."/>
            <person name="Leite T.F."/>
            <person name="Margarido G.R.A."/>
            <person name="Almeida C.A."/>
            <person name="Ferrarezi J.A."/>
            <person name="Labate C.A."/>
        </authorList>
    </citation>
    <scope>NUCLEOTIDE SEQUENCE</scope>
    <source>
        <strain evidence="1">MF-1</strain>
    </source>
</reference>
<organism evidence="1 2">
    <name type="scientific">Austropuccinia psidii MF-1</name>
    <dbReference type="NCBI Taxonomy" id="1389203"/>
    <lineage>
        <taxon>Eukaryota</taxon>
        <taxon>Fungi</taxon>
        <taxon>Dikarya</taxon>
        <taxon>Basidiomycota</taxon>
        <taxon>Pucciniomycotina</taxon>
        <taxon>Pucciniomycetes</taxon>
        <taxon>Pucciniales</taxon>
        <taxon>Sphaerophragmiaceae</taxon>
        <taxon>Austropuccinia</taxon>
    </lineage>
</organism>
<dbReference type="AlphaFoldDB" id="A0A9Q3B930"/>